<evidence type="ECO:0000256" key="7">
    <source>
        <dbReference type="ARBA" id="ARBA00023015"/>
    </source>
</evidence>
<comment type="subcellular location">
    <subcellularLocation>
        <location evidence="1">Nucleus</location>
    </subcellularLocation>
</comment>
<feature type="domain" description="C2H2-type" evidence="15">
    <location>
        <begin position="156"/>
        <end position="185"/>
    </location>
</feature>
<keyword evidence="12" id="KW-0183">Conidiation</keyword>
<keyword evidence="8" id="KW-0238">DNA-binding</keyword>
<dbReference type="GO" id="GO:0005634">
    <property type="term" value="C:nucleus"/>
    <property type="evidence" value="ECO:0007669"/>
    <property type="project" value="UniProtKB-SubCell"/>
</dbReference>
<evidence type="ECO:0000256" key="14">
    <source>
        <dbReference type="PROSITE-ProRule" id="PRU00042"/>
    </source>
</evidence>
<evidence type="ECO:0000256" key="12">
    <source>
        <dbReference type="ARBA" id="ARBA00023321"/>
    </source>
</evidence>
<keyword evidence="6" id="KW-0749">Sporulation</keyword>
<dbReference type="EMBL" id="JAPQKH010000004">
    <property type="protein sequence ID" value="KAJ5100855.1"/>
    <property type="molecule type" value="Genomic_DNA"/>
</dbReference>
<gene>
    <name evidence="16" type="ORF">N7456_006907</name>
</gene>
<dbReference type="InterPro" id="IPR013087">
    <property type="entry name" value="Znf_C2H2_type"/>
</dbReference>
<dbReference type="PROSITE" id="PS50157">
    <property type="entry name" value="ZINC_FINGER_C2H2_2"/>
    <property type="match status" value="2"/>
</dbReference>
<keyword evidence="3" id="KW-0677">Repeat</keyword>
<feature type="domain" description="C2H2-type" evidence="15">
    <location>
        <begin position="186"/>
        <end position="210"/>
    </location>
</feature>
<keyword evidence="10" id="KW-0804">Transcription</keyword>
<evidence type="ECO:0000313" key="17">
    <source>
        <dbReference type="Proteomes" id="UP001149165"/>
    </source>
</evidence>
<reference evidence="16" key="2">
    <citation type="journal article" date="2023" name="IMA Fungus">
        <title>Comparative genomic study of the Penicillium genus elucidates a diverse pangenome and 15 lateral gene transfer events.</title>
        <authorList>
            <person name="Petersen C."/>
            <person name="Sorensen T."/>
            <person name="Nielsen M.R."/>
            <person name="Sondergaard T.E."/>
            <person name="Sorensen J.L."/>
            <person name="Fitzpatrick D.A."/>
            <person name="Frisvad J.C."/>
            <person name="Nielsen K.L."/>
        </authorList>
    </citation>
    <scope>NUCLEOTIDE SEQUENCE</scope>
    <source>
        <strain evidence="16">IBT 30069</strain>
    </source>
</reference>
<evidence type="ECO:0000256" key="2">
    <source>
        <dbReference type="ARBA" id="ARBA00022723"/>
    </source>
</evidence>
<evidence type="ECO:0000259" key="15">
    <source>
        <dbReference type="PROSITE" id="PS50157"/>
    </source>
</evidence>
<evidence type="ECO:0000256" key="9">
    <source>
        <dbReference type="ARBA" id="ARBA00023159"/>
    </source>
</evidence>
<keyword evidence="2" id="KW-0479">Metal-binding</keyword>
<proteinExistence type="predicted"/>
<evidence type="ECO:0000256" key="5">
    <source>
        <dbReference type="ARBA" id="ARBA00022833"/>
    </source>
</evidence>
<evidence type="ECO:0000256" key="4">
    <source>
        <dbReference type="ARBA" id="ARBA00022771"/>
    </source>
</evidence>
<dbReference type="SUPFAM" id="SSF57667">
    <property type="entry name" value="beta-beta-alpha zinc fingers"/>
    <property type="match status" value="1"/>
</dbReference>
<dbReference type="PANTHER" id="PTHR14003">
    <property type="entry name" value="TRANSCRIPTIONAL REPRESSOR PROTEIN YY"/>
    <property type="match status" value="1"/>
</dbReference>
<evidence type="ECO:0000256" key="10">
    <source>
        <dbReference type="ARBA" id="ARBA00023163"/>
    </source>
</evidence>
<dbReference type="GO" id="GO:0000978">
    <property type="term" value="F:RNA polymerase II cis-regulatory region sequence-specific DNA binding"/>
    <property type="evidence" value="ECO:0007669"/>
    <property type="project" value="TreeGrafter"/>
</dbReference>
<reference evidence="16" key="1">
    <citation type="submission" date="2022-11" db="EMBL/GenBank/DDBJ databases">
        <authorList>
            <person name="Petersen C."/>
        </authorList>
    </citation>
    <scope>NUCLEOTIDE SEQUENCE</scope>
    <source>
        <strain evidence="16">IBT 30069</strain>
    </source>
</reference>
<evidence type="ECO:0000256" key="11">
    <source>
        <dbReference type="ARBA" id="ARBA00023242"/>
    </source>
</evidence>
<dbReference type="PANTHER" id="PTHR14003:SF19">
    <property type="entry name" value="YY2 TRANSCRIPTION FACTOR"/>
    <property type="match status" value="1"/>
</dbReference>
<keyword evidence="5" id="KW-0862">Zinc</keyword>
<dbReference type="GO" id="GO:0000785">
    <property type="term" value="C:chromatin"/>
    <property type="evidence" value="ECO:0007669"/>
    <property type="project" value="TreeGrafter"/>
</dbReference>
<dbReference type="GO" id="GO:0008270">
    <property type="term" value="F:zinc ion binding"/>
    <property type="evidence" value="ECO:0007669"/>
    <property type="project" value="UniProtKB-KW"/>
</dbReference>
<dbReference type="AlphaFoldDB" id="A0A9W9FIP4"/>
<comment type="caution">
    <text evidence="16">The sequence shown here is derived from an EMBL/GenBank/DDBJ whole genome shotgun (WGS) entry which is preliminary data.</text>
</comment>
<dbReference type="GO" id="GO:0005667">
    <property type="term" value="C:transcription regulator complex"/>
    <property type="evidence" value="ECO:0007669"/>
    <property type="project" value="TreeGrafter"/>
</dbReference>
<dbReference type="GO" id="GO:0030435">
    <property type="term" value="P:sporulation resulting in formation of a cellular spore"/>
    <property type="evidence" value="ECO:0007669"/>
    <property type="project" value="UniProtKB-KW"/>
</dbReference>
<keyword evidence="7" id="KW-0805">Transcription regulation</keyword>
<evidence type="ECO:0000256" key="13">
    <source>
        <dbReference type="ARBA" id="ARBA00044085"/>
    </source>
</evidence>
<dbReference type="GO" id="GO:0048315">
    <property type="term" value="P:conidium formation"/>
    <property type="evidence" value="ECO:0007669"/>
    <property type="project" value="UniProtKB-KW"/>
</dbReference>
<dbReference type="PROSITE" id="PS00028">
    <property type="entry name" value="ZINC_FINGER_C2H2_1"/>
    <property type="match status" value="2"/>
</dbReference>
<name>A0A9W9FIP4_9EURO</name>
<keyword evidence="9" id="KW-0010">Activator</keyword>
<evidence type="ECO:0000256" key="8">
    <source>
        <dbReference type="ARBA" id="ARBA00023125"/>
    </source>
</evidence>
<dbReference type="OrthoDB" id="4248368at2759"/>
<evidence type="ECO:0000256" key="3">
    <source>
        <dbReference type="ARBA" id="ARBA00022737"/>
    </source>
</evidence>
<dbReference type="GO" id="GO:0000981">
    <property type="term" value="F:DNA-binding transcription factor activity, RNA polymerase II-specific"/>
    <property type="evidence" value="ECO:0007669"/>
    <property type="project" value="TreeGrafter"/>
</dbReference>
<dbReference type="Gene3D" id="3.30.160.60">
    <property type="entry name" value="Classic Zinc Finger"/>
    <property type="match status" value="2"/>
</dbReference>
<keyword evidence="11" id="KW-0539">Nucleus</keyword>
<dbReference type="Proteomes" id="UP001149165">
    <property type="component" value="Unassembled WGS sequence"/>
</dbReference>
<accession>A0A9W9FIP4</accession>
<keyword evidence="4 14" id="KW-0863">Zinc-finger</keyword>
<dbReference type="Pfam" id="PF00096">
    <property type="entry name" value="zf-C2H2"/>
    <property type="match status" value="1"/>
</dbReference>
<dbReference type="SMART" id="SM00355">
    <property type="entry name" value="ZnF_C2H2"/>
    <property type="match status" value="2"/>
</dbReference>
<organism evidence="16 17">
    <name type="scientific">Penicillium angulare</name>
    <dbReference type="NCBI Taxonomy" id="116970"/>
    <lineage>
        <taxon>Eukaryota</taxon>
        <taxon>Fungi</taxon>
        <taxon>Dikarya</taxon>
        <taxon>Ascomycota</taxon>
        <taxon>Pezizomycotina</taxon>
        <taxon>Eurotiomycetes</taxon>
        <taxon>Eurotiomycetidae</taxon>
        <taxon>Eurotiales</taxon>
        <taxon>Aspergillaceae</taxon>
        <taxon>Penicillium</taxon>
    </lineage>
</organism>
<evidence type="ECO:0000313" key="16">
    <source>
        <dbReference type="EMBL" id="KAJ5100855.1"/>
    </source>
</evidence>
<evidence type="ECO:0000256" key="6">
    <source>
        <dbReference type="ARBA" id="ARBA00022969"/>
    </source>
</evidence>
<protein>
    <recommendedName>
        <fullName evidence="13">C2H2 type master regulator of conidiophore development brlA</fullName>
    </recommendedName>
</protein>
<evidence type="ECO:0000256" key="1">
    <source>
        <dbReference type="ARBA" id="ARBA00004123"/>
    </source>
</evidence>
<keyword evidence="17" id="KW-1185">Reference proteome</keyword>
<dbReference type="InterPro" id="IPR036236">
    <property type="entry name" value="Znf_C2H2_sf"/>
</dbReference>
<sequence length="248" mass="27601">MYFDQLNESCSDAPAGWAAHRPPLCDTGLYIIPQPAIIIPESQHHISHSFYPQVAVLLITVNHQCIATATAKLYQNTICPGEFTNTSAARSRTYGYGPDSLDPARLCGSPWPDRSIDLNSDESECFEPSKVESSMSCARYEAGLPYLPPNIAAPGFICAQSGCNKIFKRQKNLSRHLHCHSGIRVHACWVPGCHRRFVRRDNLNSHYLTHGKRGGRNRYVVTLDEHSALYNAAFRGALTPHGWPLEAQ</sequence>